<keyword evidence="3" id="KW-1185">Reference proteome</keyword>
<proteinExistence type="predicted"/>
<evidence type="ECO:0000313" key="2">
    <source>
        <dbReference type="EMBL" id="CEG41027.1"/>
    </source>
</evidence>
<sequence length="283" mass="34053">MERLKQDEGKVMEIDRNEVKDFVKVECKDEMDRKEERKDRESLEEARKVQDEKMKCEREEKQMKMKVEIENEKKKRDVEEYEKICKEREIQEKIDKERKDEEKKRQECEEYEMKKQEDDSMQFQRELVELEQEARWQQEENVQMMIEENYIRETQVVECDDVKVTCEDLSSQDVSVQDIEIETNFIHAANENVEEIVDYENLEDLSVATDCFEKISKRDDESEEIHESIEIITKKVDENIIDVYRQRVLARKLEAKQRQLKEELELSNGSFAESSAASNSDSF</sequence>
<evidence type="ECO:0000313" key="3">
    <source>
        <dbReference type="Proteomes" id="UP000054928"/>
    </source>
</evidence>
<dbReference type="EMBL" id="CCYD01000524">
    <property type="protein sequence ID" value="CEG41027.1"/>
    <property type="molecule type" value="Genomic_DNA"/>
</dbReference>
<dbReference type="OMA" id="VGNKREQ"/>
<name>A0A0N7L5B7_PLAHL</name>
<feature type="region of interest" description="Disordered" evidence="1">
    <location>
        <begin position="30"/>
        <end position="57"/>
    </location>
</feature>
<reference evidence="3" key="1">
    <citation type="submission" date="2014-09" db="EMBL/GenBank/DDBJ databases">
        <authorList>
            <person name="Sharma Rahul"/>
            <person name="Thines Marco"/>
        </authorList>
    </citation>
    <scope>NUCLEOTIDE SEQUENCE [LARGE SCALE GENOMIC DNA]</scope>
</reference>
<accession>A0A0N7L5B7</accession>
<dbReference type="RefSeq" id="XP_024577396.1">
    <property type="nucleotide sequence ID" value="XM_024726751.1"/>
</dbReference>
<protein>
    <submittedName>
        <fullName evidence="2">Uncharacterized protein</fullName>
    </submittedName>
</protein>
<dbReference type="AlphaFoldDB" id="A0A0N7L5B7"/>
<dbReference type="GeneID" id="36406251"/>
<evidence type="ECO:0000256" key="1">
    <source>
        <dbReference type="SAM" id="MobiDB-lite"/>
    </source>
</evidence>
<dbReference type="Proteomes" id="UP000054928">
    <property type="component" value="Unassembled WGS sequence"/>
</dbReference>
<organism evidence="2 3">
    <name type="scientific">Plasmopara halstedii</name>
    <name type="common">Downy mildew of sunflower</name>
    <dbReference type="NCBI Taxonomy" id="4781"/>
    <lineage>
        <taxon>Eukaryota</taxon>
        <taxon>Sar</taxon>
        <taxon>Stramenopiles</taxon>
        <taxon>Oomycota</taxon>
        <taxon>Peronosporomycetes</taxon>
        <taxon>Peronosporales</taxon>
        <taxon>Peronosporaceae</taxon>
        <taxon>Plasmopara</taxon>
    </lineage>
</organism>